<comment type="caution">
    <text evidence="6">The sequence shown here is derived from an EMBL/GenBank/DDBJ whole genome shotgun (WGS) entry which is preliminary data.</text>
</comment>
<dbReference type="EMBL" id="JAOQIO010000007">
    <property type="protein sequence ID" value="MCU6791425.1"/>
    <property type="molecule type" value="Genomic_DNA"/>
</dbReference>
<accession>A0ABT2UA05</accession>
<dbReference type="PANTHER" id="PTHR30532">
    <property type="entry name" value="IRON III DICITRATE-BINDING PERIPLASMIC PROTEIN"/>
    <property type="match status" value="1"/>
</dbReference>
<evidence type="ECO:0000256" key="4">
    <source>
        <dbReference type="ARBA" id="ARBA00022729"/>
    </source>
</evidence>
<comment type="similarity">
    <text evidence="2">Belongs to the bacterial solute-binding protein 8 family.</text>
</comment>
<dbReference type="PANTHER" id="PTHR30532:SF21">
    <property type="entry name" value="SIDEROPHORE-BINDING LIPOPROTEIN YFIY-RELATED"/>
    <property type="match status" value="1"/>
</dbReference>
<keyword evidence="3" id="KW-0813">Transport</keyword>
<keyword evidence="4" id="KW-0732">Signal</keyword>
<dbReference type="PROSITE" id="PS51257">
    <property type="entry name" value="PROKAR_LIPOPROTEIN"/>
    <property type="match status" value="1"/>
</dbReference>
<evidence type="ECO:0000313" key="7">
    <source>
        <dbReference type="Proteomes" id="UP001652445"/>
    </source>
</evidence>
<dbReference type="PROSITE" id="PS50983">
    <property type="entry name" value="FE_B12_PBP"/>
    <property type="match status" value="1"/>
</dbReference>
<dbReference type="SUPFAM" id="SSF53807">
    <property type="entry name" value="Helical backbone' metal receptor"/>
    <property type="match status" value="1"/>
</dbReference>
<proteinExistence type="inferred from homology"/>
<dbReference type="InterPro" id="IPR051313">
    <property type="entry name" value="Bact_iron-sidero_bind"/>
</dbReference>
<evidence type="ECO:0000313" key="6">
    <source>
        <dbReference type="EMBL" id="MCU6791425.1"/>
    </source>
</evidence>
<dbReference type="Proteomes" id="UP001652445">
    <property type="component" value="Unassembled WGS sequence"/>
</dbReference>
<gene>
    <name evidence="6" type="ORF">OB236_04695</name>
</gene>
<keyword evidence="7" id="KW-1185">Reference proteome</keyword>
<reference evidence="6 7" key="1">
    <citation type="submission" date="2022-09" db="EMBL/GenBank/DDBJ databases">
        <authorList>
            <person name="Han X.L."/>
            <person name="Wang Q."/>
            <person name="Lu T."/>
        </authorList>
    </citation>
    <scope>NUCLEOTIDE SEQUENCE [LARGE SCALE GENOMIC DNA]</scope>
    <source>
        <strain evidence="6 7">WQ 127069</strain>
    </source>
</reference>
<protein>
    <submittedName>
        <fullName evidence="6">Iron-siderophore ABC transporter substrate-binding protein</fullName>
    </submittedName>
</protein>
<evidence type="ECO:0000259" key="5">
    <source>
        <dbReference type="PROSITE" id="PS50983"/>
    </source>
</evidence>
<sequence>MLSLLRSTRSPLLLLVSVILLFIAAGCGSNPQQTTPVAATPAPSAAASPQAEAPRVIKHAMGEETLTGTPKRVVILTNEGTEALLAVGIKPVGAVKSWYGEPWYEHIKADMKDVTVLGDELQPNIELIASLKPDLIIGNKVRQAKIYDQLKNIAPTVFSADLSGDWKTNFKLYTETVNKKAEGEKAIAAFEKRVVDVKAKLGAKAATQISLVRFSAAEVRMYQKQTFAGLLLSQLGFARPASQDKDASFEKMTKESIPSMDGDVLFYFVTENTGKTDAANVADNWLKDPLFKNLNVSKANKVVKVNDVIWNSAGGIQAANLLLDEIVTYFEVK</sequence>
<evidence type="ECO:0000256" key="1">
    <source>
        <dbReference type="ARBA" id="ARBA00004196"/>
    </source>
</evidence>
<organism evidence="6 7">
    <name type="scientific">Paenibacillus baimaensis</name>
    <dbReference type="NCBI Taxonomy" id="2982185"/>
    <lineage>
        <taxon>Bacteria</taxon>
        <taxon>Bacillati</taxon>
        <taxon>Bacillota</taxon>
        <taxon>Bacilli</taxon>
        <taxon>Bacillales</taxon>
        <taxon>Paenibacillaceae</taxon>
        <taxon>Paenibacillus</taxon>
    </lineage>
</organism>
<dbReference type="InterPro" id="IPR002491">
    <property type="entry name" value="ABC_transptr_periplasmic_BD"/>
</dbReference>
<feature type="domain" description="Fe/B12 periplasmic-binding" evidence="5">
    <location>
        <begin position="72"/>
        <end position="333"/>
    </location>
</feature>
<dbReference type="RefSeq" id="WP_262682984.1">
    <property type="nucleotide sequence ID" value="NZ_JAOQIO010000007.1"/>
</dbReference>
<evidence type="ECO:0000256" key="3">
    <source>
        <dbReference type="ARBA" id="ARBA00022448"/>
    </source>
</evidence>
<dbReference type="Gene3D" id="3.40.50.1980">
    <property type="entry name" value="Nitrogenase molybdenum iron protein domain"/>
    <property type="match status" value="2"/>
</dbReference>
<name>A0ABT2UA05_9BACL</name>
<comment type="subcellular location">
    <subcellularLocation>
        <location evidence="1">Cell envelope</location>
    </subcellularLocation>
</comment>
<evidence type="ECO:0000256" key="2">
    <source>
        <dbReference type="ARBA" id="ARBA00008814"/>
    </source>
</evidence>
<dbReference type="Pfam" id="PF01497">
    <property type="entry name" value="Peripla_BP_2"/>
    <property type="match status" value="1"/>
</dbReference>
<dbReference type="CDD" id="cd01146">
    <property type="entry name" value="FhuD"/>
    <property type="match status" value="1"/>
</dbReference>